<dbReference type="OrthoDB" id="3014170at2759"/>
<keyword evidence="3" id="KW-1185">Reference proteome</keyword>
<dbReference type="EMBL" id="JAACJM010000024">
    <property type="protein sequence ID" value="KAF5366279.1"/>
    <property type="molecule type" value="Genomic_DNA"/>
</dbReference>
<evidence type="ECO:0000256" key="1">
    <source>
        <dbReference type="SAM" id="MobiDB-lite"/>
    </source>
</evidence>
<proteinExistence type="predicted"/>
<accession>A0A8H5LR08</accession>
<organism evidence="2 3">
    <name type="scientific">Tetrapyrgos nigripes</name>
    <dbReference type="NCBI Taxonomy" id="182062"/>
    <lineage>
        <taxon>Eukaryota</taxon>
        <taxon>Fungi</taxon>
        <taxon>Dikarya</taxon>
        <taxon>Basidiomycota</taxon>
        <taxon>Agaricomycotina</taxon>
        <taxon>Agaricomycetes</taxon>
        <taxon>Agaricomycetidae</taxon>
        <taxon>Agaricales</taxon>
        <taxon>Marasmiineae</taxon>
        <taxon>Marasmiaceae</taxon>
        <taxon>Tetrapyrgos</taxon>
    </lineage>
</organism>
<dbReference type="AlphaFoldDB" id="A0A8H5LR08"/>
<protein>
    <submittedName>
        <fullName evidence="2">Uncharacterized protein</fullName>
    </submittedName>
</protein>
<gene>
    <name evidence="2" type="ORF">D9758_005660</name>
</gene>
<reference evidence="2 3" key="1">
    <citation type="journal article" date="2020" name="ISME J.">
        <title>Uncovering the hidden diversity of litter-decomposition mechanisms in mushroom-forming fungi.</title>
        <authorList>
            <person name="Floudas D."/>
            <person name="Bentzer J."/>
            <person name="Ahren D."/>
            <person name="Johansson T."/>
            <person name="Persson P."/>
            <person name="Tunlid A."/>
        </authorList>
    </citation>
    <scope>NUCLEOTIDE SEQUENCE [LARGE SCALE GENOMIC DNA]</scope>
    <source>
        <strain evidence="2 3">CBS 291.85</strain>
    </source>
</reference>
<dbReference type="Proteomes" id="UP000559256">
    <property type="component" value="Unassembled WGS sequence"/>
</dbReference>
<feature type="compositionally biased region" description="Polar residues" evidence="1">
    <location>
        <begin position="1"/>
        <end position="10"/>
    </location>
</feature>
<evidence type="ECO:0000313" key="3">
    <source>
        <dbReference type="Proteomes" id="UP000559256"/>
    </source>
</evidence>
<comment type="caution">
    <text evidence="2">The sequence shown here is derived from an EMBL/GenBank/DDBJ whole genome shotgun (WGS) entry which is preliminary data.</text>
</comment>
<sequence length="273" mass="30146">MAQYTTPSPANQFSNSGNQFNNTGSGPQNANTDRGVQYNNTGPGTQNNSSSQGKDMKAPLPKAFVQAVIELAGRDRGDQNGAWTDPTSEDIEGIWIAHSSDMKGKFSDYKKDITQMLTEWRNSFGEAAIKALDLELQGKQNGEKQKYISDRWTGGDDLRAHNCYYKHGLLRSPIVAKTFYNHLKAIPSDLGDQLWKEKKPTSALVLTILAIERAFRLCSSSTNSISQSGELSEDNRARELTSAAFKISKDGQIEWEEIVKAAAKERLPPTLAQ</sequence>
<feature type="compositionally biased region" description="Polar residues" evidence="1">
    <location>
        <begin position="27"/>
        <end position="53"/>
    </location>
</feature>
<feature type="compositionally biased region" description="Low complexity" evidence="1">
    <location>
        <begin position="11"/>
        <end position="26"/>
    </location>
</feature>
<evidence type="ECO:0000313" key="2">
    <source>
        <dbReference type="EMBL" id="KAF5366279.1"/>
    </source>
</evidence>
<feature type="region of interest" description="Disordered" evidence="1">
    <location>
        <begin position="1"/>
        <end position="58"/>
    </location>
</feature>
<name>A0A8H5LR08_9AGAR</name>